<name>A0A6N2ZZH7_STASI</name>
<accession>A0A6N2ZZH7</accession>
<keyword evidence="1" id="KW-1133">Transmembrane helix</keyword>
<proteinExistence type="predicted"/>
<keyword evidence="1" id="KW-0812">Transmembrane</keyword>
<protein>
    <submittedName>
        <fullName evidence="2">Uncharacterized protein</fullName>
    </submittedName>
</protein>
<dbReference type="EMBL" id="CACRUO010000020">
    <property type="protein sequence ID" value="VYT83226.1"/>
    <property type="molecule type" value="Genomic_DNA"/>
</dbReference>
<reference evidence="2" key="1">
    <citation type="submission" date="2019-11" db="EMBL/GenBank/DDBJ databases">
        <authorList>
            <person name="Feng L."/>
        </authorList>
    </citation>
    <scope>NUCLEOTIDE SEQUENCE</scope>
    <source>
        <strain evidence="2">SsimulansLFYP27</strain>
    </source>
</reference>
<gene>
    <name evidence="2" type="ORF">SSLFYP27_00745</name>
</gene>
<sequence>MRNIFLIIMIILNIIVISITLVNHVQIDNLSLRVFFTAFSLVTAVYLVLLRKSRVDMWLAIILFLIALTYAIMIANAVYHYVY</sequence>
<feature type="transmembrane region" description="Helical" evidence="1">
    <location>
        <begin position="5"/>
        <end position="24"/>
    </location>
</feature>
<feature type="transmembrane region" description="Helical" evidence="1">
    <location>
        <begin position="30"/>
        <end position="50"/>
    </location>
</feature>
<keyword evidence="1" id="KW-0472">Membrane</keyword>
<evidence type="ECO:0000313" key="2">
    <source>
        <dbReference type="EMBL" id="VYT83226.1"/>
    </source>
</evidence>
<organism evidence="2">
    <name type="scientific">Staphylococcus simulans</name>
    <dbReference type="NCBI Taxonomy" id="1286"/>
    <lineage>
        <taxon>Bacteria</taxon>
        <taxon>Bacillati</taxon>
        <taxon>Bacillota</taxon>
        <taxon>Bacilli</taxon>
        <taxon>Bacillales</taxon>
        <taxon>Staphylococcaceae</taxon>
        <taxon>Staphylococcus</taxon>
    </lineage>
</organism>
<feature type="transmembrane region" description="Helical" evidence="1">
    <location>
        <begin position="57"/>
        <end position="82"/>
    </location>
</feature>
<dbReference type="RefSeq" id="WP_002479586.1">
    <property type="nucleotide sequence ID" value="NZ_CACRUO010000020.1"/>
</dbReference>
<dbReference type="GeneID" id="77330948"/>
<dbReference type="AlphaFoldDB" id="A0A6N2ZZH7"/>
<evidence type="ECO:0000256" key="1">
    <source>
        <dbReference type="SAM" id="Phobius"/>
    </source>
</evidence>